<dbReference type="InterPro" id="IPR013708">
    <property type="entry name" value="Shikimate_DH-bd_N"/>
</dbReference>
<dbReference type="InterPro" id="IPR046346">
    <property type="entry name" value="Aminoacid_DH-like_N_sf"/>
</dbReference>
<organism evidence="2">
    <name type="scientific">hydrothermal vent metagenome</name>
    <dbReference type="NCBI Taxonomy" id="652676"/>
    <lineage>
        <taxon>unclassified sequences</taxon>
        <taxon>metagenomes</taxon>
        <taxon>ecological metagenomes</taxon>
    </lineage>
</organism>
<dbReference type="Gene3D" id="3.40.50.720">
    <property type="entry name" value="NAD(P)-binding Rossmann-like Domain"/>
    <property type="match status" value="1"/>
</dbReference>
<dbReference type="EMBL" id="UOEN01000490">
    <property type="protein sequence ID" value="VAW19664.1"/>
    <property type="molecule type" value="Genomic_DNA"/>
</dbReference>
<dbReference type="SUPFAM" id="SSF53223">
    <property type="entry name" value="Aminoacid dehydrogenase-like, N-terminal domain"/>
    <property type="match status" value="1"/>
</dbReference>
<feature type="non-terminal residue" evidence="2">
    <location>
        <position position="199"/>
    </location>
</feature>
<reference evidence="2" key="1">
    <citation type="submission" date="2018-06" db="EMBL/GenBank/DDBJ databases">
        <authorList>
            <person name="Zhirakovskaya E."/>
        </authorList>
    </citation>
    <scope>NUCLEOTIDE SEQUENCE</scope>
</reference>
<dbReference type="Gene3D" id="3.40.50.10860">
    <property type="entry name" value="Leucine Dehydrogenase, chain A, domain 1"/>
    <property type="match status" value="1"/>
</dbReference>
<dbReference type="Pfam" id="PF08501">
    <property type="entry name" value="Shikimate_dh_N"/>
    <property type="match status" value="1"/>
</dbReference>
<dbReference type="GO" id="GO:0004764">
    <property type="term" value="F:shikimate 3-dehydrogenase (NADP+) activity"/>
    <property type="evidence" value="ECO:0007669"/>
    <property type="project" value="UniProtKB-EC"/>
</dbReference>
<name>A0A3B0UHA4_9ZZZZ</name>
<dbReference type="PANTHER" id="PTHR21089">
    <property type="entry name" value="SHIKIMATE DEHYDROGENASE"/>
    <property type="match status" value="1"/>
</dbReference>
<evidence type="ECO:0000313" key="2">
    <source>
        <dbReference type="EMBL" id="VAW19664.1"/>
    </source>
</evidence>
<gene>
    <name evidence="2" type="ORF">MNBD_BACTEROID05-1219</name>
</gene>
<dbReference type="EC" id="1.1.1.25" evidence="2"/>
<dbReference type="GO" id="GO:0009423">
    <property type="term" value="P:chorismate biosynthetic process"/>
    <property type="evidence" value="ECO:0007669"/>
    <property type="project" value="TreeGrafter"/>
</dbReference>
<feature type="domain" description="Shikimate dehydrogenase substrate binding N-terminal" evidence="1">
    <location>
        <begin position="10"/>
        <end position="94"/>
    </location>
</feature>
<keyword evidence="2" id="KW-0560">Oxidoreductase</keyword>
<dbReference type="PANTHER" id="PTHR21089:SF1">
    <property type="entry name" value="BIFUNCTIONAL 3-DEHYDROQUINATE DEHYDRATASE_SHIKIMATE DEHYDROGENASE, CHLOROPLASTIC"/>
    <property type="match status" value="1"/>
</dbReference>
<sequence>MKDQTSQYGIIGYPVKHSLSPLMHNAAFNELGVDARYDLFEISEEEIEPFFTSLKEKNSPIFGLNVTVPYKEIVLPFLDNLTPLVERIGAVNTIVITEDRELIGYNTDSPGFLSHLVELQFKTVGKRVAIMGAGGSARAIIATLCMIPERPESIKIYNRTTSRLDKLLTDLAQRIDISIVQPVDSIDDLNIELSDLLIN</sequence>
<dbReference type="SUPFAM" id="SSF51735">
    <property type="entry name" value="NAD(P)-binding Rossmann-fold domains"/>
    <property type="match status" value="1"/>
</dbReference>
<dbReference type="InterPro" id="IPR036291">
    <property type="entry name" value="NAD(P)-bd_dom_sf"/>
</dbReference>
<proteinExistence type="predicted"/>
<dbReference type="AlphaFoldDB" id="A0A3B0UHA4"/>
<evidence type="ECO:0000259" key="1">
    <source>
        <dbReference type="Pfam" id="PF08501"/>
    </source>
</evidence>
<protein>
    <submittedName>
        <fullName evidence="2">Shikimate 5-dehydrogenase I alpha</fullName>
        <ecNumber evidence="2">1.1.1.25</ecNumber>
    </submittedName>
</protein>
<accession>A0A3B0UHA4</accession>
<dbReference type="InterPro" id="IPR022893">
    <property type="entry name" value="Shikimate_DH_fam"/>
</dbReference>
<dbReference type="GO" id="GO:0019632">
    <property type="term" value="P:shikimate metabolic process"/>
    <property type="evidence" value="ECO:0007669"/>
    <property type="project" value="TreeGrafter"/>
</dbReference>